<reference evidence="1 2" key="1">
    <citation type="submission" date="2015-12" db="EMBL/GenBank/DDBJ databases">
        <title>Genome sequence of Oceanibaculum pacificum MCCC 1A02656.</title>
        <authorList>
            <person name="Lu L."/>
            <person name="Lai Q."/>
            <person name="Shao Z."/>
            <person name="Qian P."/>
        </authorList>
    </citation>
    <scope>NUCLEOTIDE SEQUENCE [LARGE SCALE GENOMIC DNA]</scope>
    <source>
        <strain evidence="1 2">MCCC 1A02656</strain>
    </source>
</reference>
<accession>A0A154W4U1</accession>
<dbReference type="AlphaFoldDB" id="A0A154W4U1"/>
<dbReference type="STRING" id="580166.AUP43_08520"/>
<keyword evidence="2" id="KW-1185">Reference proteome</keyword>
<evidence type="ECO:0000313" key="2">
    <source>
        <dbReference type="Proteomes" id="UP000076400"/>
    </source>
</evidence>
<gene>
    <name evidence="1" type="ORF">AUP43_08520</name>
</gene>
<sequence>MPAWEHIDTQSPDLLDLLARWEALRGERRYPARADIDPAAFRPHLGTVMLIAPHQGDRLQFRYRLIGDLIASRAGYDLTGRTFDDLPDPAFRDFCQHLFERALALGEPISATGRRLIAGEPFYFDSLVLPLSTDGVAIDMFLAKLIYPAEMNPAGPPAAPWNWHKKEST</sequence>
<protein>
    <recommendedName>
        <fullName evidence="3">PAS domain-containing protein</fullName>
    </recommendedName>
</protein>
<evidence type="ECO:0008006" key="3">
    <source>
        <dbReference type="Google" id="ProtNLM"/>
    </source>
</evidence>
<organism evidence="1 2">
    <name type="scientific">Oceanibaculum pacificum</name>
    <dbReference type="NCBI Taxonomy" id="580166"/>
    <lineage>
        <taxon>Bacteria</taxon>
        <taxon>Pseudomonadati</taxon>
        <taxon>Pseudomonadota</taxon>
        <taxon>Alphaproteobacteria</taxon>
        <taxon>Rhodospirillales</taxon>
        <taxon>Oceanibaculaceae</taxon>
        <taxon>Oceanibaculum</taxon>
    </lineage>
</organism>
<evidence type="ECO:0000313" key="1">
    <source>
        <dbReference type="EMBL" id="KZD08564.1"/>
    </source>
</evidence>
<dbReference type="InterPro" id="IPR009922">
    <property type="entry name" value="DUF1457"/>
</dbReference>
<name>A0A154W4U1_9PROT</name>
<dbReference type="RefSeq" id="WP_067555556.1">
    <property type="nucleotide sequence ID" value="NZ_LPXN01000104.1"/>
</dbReference>
<proteinExistence type="predicted"/>
<dbReference type="Pfam" id="PF07310">
    <property type="entry name" value="PAS_5"/>
    <property type="match status" value="1"/>
</dbReference>
<comment type="caution">
    <text evidence="1">The sequence shown here is derived from an EMBL/GenBank/DDBJ whole genome shotgun (WGS) entry which is preliminary data.</text>
</comment>
<dbReference type="Proteomes" id="UP000076400">
    <property type="component" value="Unassembled WGS sequence"/>
</dbReference>
<dbReference type="EMBL" id="LPXN01000104">
    <property type="protein sequence ID" value="KZD08564.1"/>
    <property type="molecule type" value="Genomic_DNA"/>
</dbReference>
<dbReference type="OrthoDB" id="7363595at2"/>